<accession>A0A0A8Y5G2</accession>
<reference evidence="1" key="2">
    <citation type="journal article" date="2015" name="Data Brief">
        <title>Shoot transcriptome of the giant reed, Arundo donax.</title>
        <authorList>
            <person name="Barrero R.A."/>
            <person name="Guerrero F.D."/>
            <person name="Moolhuijzen P."/>
            <person name="Goolsby J.A."/>
            <person name="Tidwell J."/>
            <person name="Bellgard S.E."/>
            <person name="Bellgard M.I."/>
        </authorList>
    </citation>
    <scope>NUCLEOTIDE SEQUENCE</scope>
    <source>
        <tissue evidence="1">Shoot tissue taken approximately 20 cm above the soil surface</tissue>
    </source>
</reference>
<sequence length="24" mass="2663">MKTDIMSSATDIISSSMTHHIWGL</sequence>
<proteinExistence type="predicted"/>
<name>A0A0A8Y5G2_ARUDO</name>
<evidence type="ECO:0000313" key="1">
    <source>
        <dbReference type="EMBL" id="JAD21204.1"/>
    </source>
</evidence>
<dbReference type="EMBL" id="GBRH01276691">
    <property type="protein sequence ID" value="JAD21204.1"/>
    <property type="molecule type" value="Transcribed_RNA"/>
</dbReference>
<protein>
    <submittedName>
        <fullName evidence="1">Uncharacterized protein</fullName>
    </submittedName>
</protein>
<dbReference type="AlphaFoldDB" id="A0A0A8Y5G2"/>
<organism evidence="1">
    <name type="scientific">Arundo donax</name>
    <name type="common">Giant reed</name>
    <name type="synonym">Donax arundinaceus</name>
    <dbReference type="NCBI Taxonomy" id="35708"/>
    <lineage>
        <taxon>Eukaryota</taxon>
        <taxon>Viridiplantae</taxon>
        <taxon>Streptophyta</taxon>
        <taxon>Embryophyta</taxon>
        <taxon>Tracheophyta</taxon>
        <taxon>Spermatophyta</taxon>
        <taxon>Magnoliopsida</taxon>
        <taxon>Liliopsida</taxon>
        <taxon>Poales</taxon>
        <taxon>Poaceae</taxon>
        <taxon>PACMAD clade</taxon>
        <taxon>Arundinoideae</taxon>
        <taxon>Arundineae</taxon>
        <taxon>Arundo</taxon>
    </lineage>
</organism>
<reference evidence="1" key="1">
    <citation type="submission" date="2014-09" db="EMBL/GenBank/DDBJ databases">
        <authorList>
            <person name="Magalhaes I.L.F."/>
            <person name="Oliveira U."/>
            <person name="Santos F.R."/>
            <person name="Vidigal T.H.D.A."/>
            <person name="Brescovit A.D."/>
            <person name="Santos A.J."/>
        </authorList>
    </citation>
    <scope>NUCLEOTIDE SEQUENCE</scope>
    <source>
        <tissue evidence="1">Shoot tissue taken approximately 20 cm above the soil surface</tissue>
    </source>
</reference>